<dbReference type="Proteomes" id="UP000663824">
    <property type="component" value="Unassembled WGS sequence"/>
</dbReference>
<dbReference type="OrthoDB" id="784962at2759"/>
<gene>
    <name evidence="10" type="ORF">KQP761_LOCUS29294</name>
    <name evidence="11" type="ORF">MBJ925_LOCUS630</name>
</gene>
<sequence length="168" mass="19559">MRNRSSKKPIKFTDQSIQSIYTYSREYRENNIGLIAPFLELPSADEYPDYYETIKHPIDMSIIKDKMDKGMYKLEQNIIEDLNGMFHHVKVYNVAETSIFKYASRLEQALANKCKGMGVDYGFYLCDSNPHPNPDRNAGTTKFVFPHPCIFFSQKFLKKSLVLSIIEH</sequence>
<evidence type="ECO:0000256" key="1">
    <source>
        <dbReference type="ARBA" id="ARBA00004123"/>
    </source>
</evidence>
<dbReference type="GO" id="GO:0006368">
    <property type="term" value="P:transcription elongation by RNA polymerase II"/>
    <property type="evidence" value="ECO:0007669"/>
    <property type="project" value="TreeGrafter"/>
</dbReference>
<evidence type="ECO:0000313" key="11">
    <source>
        <dbReference type="EMBL" id="CAF1908752.1"/>
    </source>
</evidence>
<dbReference type="AlphaFoldDB" id="A0A816K9J1"/>
<evidence type="ECO:0000256" key="4">
    <source>
        <dbReference type="ARBA" id="ARBA00023015"/>
    </source>
</evidence>
<dbReference type="PANTHER" id="PTHR16062:SF19">
    <property type="entry name" value="PROTEIN POLYBROMO-1"/>
    <property type="match status" value="1"/>
</dbReference>
<dbReference type="EMBL" id="CAJNOW010016090">
    <property type="protein sequence ID" value="CAF1647523.1"/>
    <property type="molecule type" value="Genomic_DNA"/>
</dbReference>
<dbReference type="EMBL" id="CAJNRE010000039">
    <property type="protein sequence ID" value="CAF1908752.1"/>
    <property type="molecule type" value="Genomic_DNA"/>
</dbReference>
<evidence type="ECO:0000256" key="8">
    <source>
        <dbReference type="PROSITE-ProRule" id="PRU00035"/>
    </source>
</evidence>
<keyword evidence="4" id="KW-0805">Transcription regulation</keyword>
<keyword evidence="3" id="KW-0156">Chromatin regulator</keyword>
<dbReference type="SMART" id="SM00297">
    <property type="entry name" value="BROMO"/>
    <property type="match status" value="1"/>
</dbReference>
<comment type="caution">
    <text evidence="11">The sequence shown here is derived from an EMBL/GenBank/DDBJ whole genome shotgun (WGS) entry which is preliminary data.</text>
</comment>
<reference evidence="11" key="1">
    <citation type="submission" date="2021-02" db="EMBL/GenBank/DDBJ databases">
        <authorList>
            <person name="Nowell W R."/>
        </authorList>
    </citation>
    <scope>NUCLEOTIDE SEQUENCE</scope>
</reference>
<dbReference type="Pfam" id="PF00439">
    <property type="entry name" value="Bromodomain"/>
    <property type="match status" value="1"/>
</dbReference>
<accession>A0A816K9J1</accession>
<evidence type="ECO:0000256" key="5">
    <source>
        <dbReference type="ARBA" id="ARBA00023117"/>
    </source>
</evidence>
<name>A0A816K9J1_9BILA</name>
<keyword evidence="7" id="KW-0539">Nucleus</keyword>
<dbReference type="GO" id="GO:0003682">
    <property type="term" value="F:chromatin binding"/>
    <property type="evidence" value="ECO:0007669"/>
    <property type="project" value="TreeGrafter"/>
</dbReference>
<dbReference type="PRINTS" id="PR00503">
    <property type="entry name" value="BROMODOMAIN"/>
</dbReference>
<evidence type="ECO:0000256" key="6">
    <source>
        <dbReference type="ARBA" id="ARBA00023163"/>
    </source>
</evidence>
<dbReference type="InterPro" id="IPR001487">
    <property type="entry name" value="Bromodomain"/>
</dbReference>
<dbReference type="InterPro" id="IPR036427">
    <property type="entry name" value="Bromodomain-like_sf"/>
</dbReference>
<keyword evidence="5 8" id="KW-0103">Bromodomain</keyword>
<evidence type="ECO:0000256" key="3">
    <source>
        <dbReference type="ARBA" id="ARBA00022853"/>
    </source>
</evidence>
<dbReference type="GO" id="GO:0006338">
    <property type="term" value="P:chromatin remodeling"/>
    <property type="evidence" value="ECO:0007669"/>
    <property type="project" value="InterPro"/>
</dbReference>
<comment type="subcellular location">
    <subcellularLocation>
        <location evidence="1">Nucleus</location>
    </subcellularLocation>
</comment>
<dbReference type="PANTHER" id="PTHR16062">
    <property type="entry name" value="SWI/SNF-RELATED"/>
    <property type="match status" value="1"/>
</dbReference>
<evidence type="ECO:0000259" key="9">
    <source>
        <dbReference type="PROSITE" id="PS50014"/>
    </source>
</evidence>
<evidence type="ECO:0000256" key="2">
    <source>
        <dbReference type="ARBA" id="ARBA00022737"/>
    </source>
</evidence>
<keyword evidence="2" id="KW-0677">Repeat</keyword>
<dbReference type="Gene3D" id="1.20.920.10">
    <property type="entry name" value="Bromodomain-like"/>
    <property type="match status" value="1"/>
</dbReference>
<keyword evidence="6" id="KW-0804">Transcription</keyword>
<organism evidence="11 12">
    <name type="scientific">Rotaria magnacalcarata</name>
    <dbReference type="NCBI Taxonomy" id="392030"/>
    <lineage>
        <taxon>Eukaryota</taxon>
        <taxon>Metazoa</taxon>
        <taxon>Spiralia</taxon>
        <taxon>Gnathifera</taxon>
        <taxon>Rotifera</taxon>
        <taxon>Eurotatoria</taxon>
        <taxon>Bdelloidea</taxon>
        <taxon>Philodinida</taxon>
        <taxon>Philodinidae</taxon>
        <taxon>Rotaria</taxon>
    </lineage>
</organism>
<dbReference type="SUPFAM" id="SSF47370">
    <property type="entry name" value="Bromodomain"/>
    <property type="match status" value="1"/>
</dbReference>
<dbReference type="Proteomes" id="UP000663834">
    <property type="component" value="Unassembled WGS sequence"/>
</dbReference>
<dbReference type="PROSITE" id="PS50014">
    <property type="entry name" value="BROMODOMAIN_2"/>
    <property type="match status" value="1"/>
</dbReference>
<dbReference type="InterPro" id="IPR037382">
    <property type="entry name" value="Rsc/polybromo"/>
</dbReference>
<evidence type="ECO:0000313" key="12">
    <source>
        <dbReference type="Proteomes" id="UP000663824"/>
    </source>
</evidence>
<dbReference type="GO" id="GO:0016586">
    <property type="term" value="C:RSC-type complex"/>
    <property type="evidence" value="ECO:0007669"/>
    <property type="project" value="InterPro"/>
</dbReference>
<feature type="domain" description="Bromo" evidence="9">
    <location>
        <begin position="30"/>
        <end position="100"/>
    </location>
</feature>
<protein>
    <recommendedName>
        <fullName evidence="9">Bromo domain-containing protein</fullName>
    </recommendedName>
</protein>
<evidence type="ECO:0000256" key="7">
    <source>
        <dbReference type="ARBA" id="ARBA00023242"/>
    </source>
</evidence>
<evidence type="ECO:0000313" key="10">
    <source>
        <dbReference type="EMBL" id="CAF1647523.1"/>
    </source>
</evidence>
<proteinExistence type="predicted"/>